<dbReference type="InterPro" id="IPR029510">
    <property type="entry name" value="Ald_DH_CS_GLU"/>
</dbReference>
<dbReference type="Pfam" id="PF00171">
    <property type="entry name" value="Aldedh"/>
    <property type="match status" value="1"/>
</dbReference>
<evidence type="ECO:0000256" key="4">
    <source>
        <dbReference type="RuleBase" id="RU003345"/>
    </source>
</evidence>
<comment type="similarity">
    <text evidence="1 4">Belongs to the aldehyde dehydrogenase family.</text>
</comment>
<dbReference type="InterPro" id="IPR016162">
    <property type="entry name" value="Ald_DH_N"/>
</dbReference>
<dbReference type="InterPro" id="IPR016161">
    <property type="entry name" value="Ald_DH/histidinol_DH"/>
</dbReference>
<name>A0A3S9P9P5_9BACT</name>
<dbReference type="EMBL" id="CP034563">
    <property type="protein sequence ID" value="AZQ64894.1"/>
    <property type="molecule type" value="Genomic_DNA"/>
</dbReference>
<evidence type="ECO:0000313" key="7">
    <source>
        <dbReference type="Proteomes" id="UP000267268"/>
    </source>
</evidence>
<organism evidence="6 7">
    <name type="scientific">Flammeovirga pectinis</name>
    <dbReference type="NCBI Taxonomy" id="2494373"/>
    <lineage>
        <taxon>Bacteria</taxon>
        <taxon>Pseudomonadati</taxon>
        <taxon>Bacteroidota</taxon>
        <taxon>Cytophagia</taxon>
        <taxon>Cytophagales</taxon>
        <taxon>Flammeovirgaceae</taxon>
        <taxon>Flammeovirga</taxon>
    </lineage>
</organism>
<dbReference type="PROSITE" id="PS00687">
    <property type="entry name" value="ALDEHYDE_DEHYDR_GLU"/>
    <property type="match status" value="1"/>
</dbReference>
<evidence type="ECO:0000256" key="2">
    <source>
        <dbReference type="ARBA" id="ARBA00023002"/>
    </source>
</evidence>
<keyword evidence="2 4" id="KW-0560">Oxidoreductase</keyword>
<dbReference type="SUPFAM" id="SSF53720">
    <property type="entry name" value="ALDH-like"/>
    <property type="match status" value="1"/>
</dbReference>
<dbReference type="GO" id="GO:0016620">
    <property type="term" value="F:oxidoreductase activity, acting on the aldehyde or oxo group of donors, NAD or NADP as acceptor"/>
    <property type="evidence" value="ECO:0007669"/>
    <property type="project" value="InterPro"/>
</dbReference>
<dbReference type="KEGG" id="fll:EI427_21960"/>
<dbReference type="InterPro" id="IPR050740">
    <property type="entry name" value="Aldehyde_DH_Superfamily"/>
</dbReference>
<dbReference type="PANTHER" id="PTHR43353">
    <property type="entry name" value="SUCCINATE-SEMIALDEHYDE DEHYDROGENASE, MITOCHONDRIAL"/>
    <property type="match status" value="1"/>
</dbReference>
<evidence type="ECO:0000259" key="5">
    <source>
        <dbReference type="Pfam" id="PF00171"/>
    </source>
</evidence>
<dbReference type="Proteomes" id="UP000267268">
    <property type="component" value="Chromosome 2"/>
</dbReference>
<dbReference type="Gene3D" id="3.40.309.10">
    <property type="entry name" value="Aldehyde Dehydrogenase, Chain A, domain 2"/>
    <property type="match status" value="1"/>
</dbReference>
<keyword evidence="7" id="KW-1185">Reference proteome</keyword>
<dbReference type="InterPro" id="IPR015590">
    <property type="entry name" value="Aldehyde_DH_dom"/>
</dbReference>
<feature type="domain" description="Aldehyde dehydrogenase" evidence="5">
    <location>
        <begin position="28"/>
        <end position="484"/>
    </location>
</feature>
<dbReference type="Gene3D" id="3.40.605.10">
    <property type="entry name" value="Aldehyde Dehydrogenase, Chain A, domain 1"/>
    <property type="match status" value="1"/>
</dbReference>
<dbReference type="RefSeq" id="WP_126619066.1">
    <property type="nucleotide sequence ID" value="NZ_CP034563.1"/>
</dbReference>
<gene>
    <name evidence="6" type="ORF">EI427_21960</name>
</gene>
<dbReference type="OrthoDB" id="973733at2"/>
<evidence type="ECO:0000313" key="6">
    <source>
        <dbReference type="EMBL" id="AZQ64894.1"/>
    </source>
</evidence>
<proteinExistence type="inferred from homology"/>
<accession>A0A3S9P9P5</accession>
<protein>
    <submittedName>
        <fullName evidence="6">Aldehyde dehydrogenase family protein</fullName>
    </submittedName>
</protein>
<reference evidence="6 7" key="1">
    <citation type="submission" date="2018-12" db="EMBL/GenBank/DDBJ databases">
        <title>Flammeovirga pectinis sp. nov., isolated from the gut of the Korean scallop, Patinopecten yessoensis.</title>
        <authorList>
            <person name="Bae J.-W."/>
            <person name="Jeong Y.-S."/>
            <person name="Kang W."/>
        </authorList>
    </citation>
    <scope>NUCLEOTIDE SEQUENCE [LARGE SCALE GENOMIC DNA]</scope>
    <source>
        <strain evidence="6 7">L12M1</strain>
    </source>
</reference>
<sequence length="488" mass="53493">MQAIIEEKKALKFGKKKLYINGELVEGSTNETSFVTCPHDNEPIAEVALATLEDTKRALDAAQEGFKVWSKLPLEERLEWINKLRNKLLENSDLLREAVSNEMGKTWDATEEDITSITDSLKFYSDEIRVKSDFEIEDRAGTHTHRMVYQPLGVVTAFLAWNFPLLNLGFKLGPALAAGCSIVIKASESSSVSSLIIAELAHEIGFPKGVITVLFGNRQNVGIPLCESTIPRLVTMIGSTFTAQKLIEQSVKTSIKRYSMECGGNAPFILFEDGNLEDALGITTAIKFGGNAGQVCVAPNRLFIQEGVHTEFVEKLVVNAKATKLGFGKENKPDMGPLANNAQLRAVEKFVAQCVEQGGEILAGGKTLEGPGCYFEPTVIVMDNPKAPILQHEVFGPVCVILKFKTKEEVVAYANDSDAGLASYVFTANDDLADEIAMELEFGEVQQNGVRYDINLPHLGVKNSGISMDCSKYALDDYLILKRVSKKI</sequence>
<dbReference type="AlphaFoldDB" id="A0A3S9P9P5"/>
<evidence type="ECO:0000256" key="3">
    <source>
        <dbReference type="PROSITE-ProRule" id="PRU10007"/>
    </source>
</evidence>
<dbReference type="PANTHER" id="PTHR43353:SF5">
    <property type="entry name" value="SUCCINATE-SEMIALDEHYDE DEHYDROGENASE, MITOCHONDRIAL"/>
    <property type="match status" value="1"/>
</dbReference>
<dbReference type="InterPro" id="IPR016163">
    <property type="entry name" value="Ald_DH_C"/>
</dbReference>
<evidence type="ECO:0000256" key="1">
    <source>
        <dbReference type="ARBA" id="ARBA00009986"/>
    </source>
</evidence>
<feature type="active site" evidence="3">
    <location>
        <position position="261"/>
    </location>
</feature>